<dbReference type="RefSeq" id="WP_162319431.1">
    <property type="nucleotide sequence ID" value="NZ_JAHQXF010000004.1"/>
</dbReference>
<keyword evidence="2" id="KW-0238">DNA-binding</keyword>
<dbReference type="PANTHER" id="PTHR30154">
    <property type="entry name" value="LEUCINE-RESPONSIVE REGULATORY PROTEIN"/>
    <property type="match status" value="1"/>
</dbReference>
<dbReference type="InterPro" id="IPR036388">
    <property type="entry name" value="WH-like_DNA-bd_sf"/>
</dbReference>
<dbReference type="GO" id="GO:0043200">
    <property type="term" value="P:response to amino acid"/>
    <property type="evidence" value="ECO:0007669"/>
    <property type="project" value="TreeGrafter"/>
</dbReference>
<dbReference type="GO" id="GO:0005829">
    <property type="term" value="C:cytosol"/>
    <property type="evidence" value="ECO:0007669"/>
    <property type="project" value="TreeGrafter"/>
</dbReference>
<reference evidence="5 6" key="1">
    <citation type="submission" date="2021-06" db="EMBL/GenBank/DDBJ databases">
        <title>New haloarchaea isolates fom saline soil.</title>
        <authorList>
            <person name="Duran-Viseras A."/>
            <person name="Sanchez-Porro C.S."/>
            <person name="Ventosa A."/>
        </authorList>
    </citation>
    <scope>NUCLEOTIDE SEQUENCE [LARGE SCALE GENOMIC DNA]</scope>
    <source>
        <strain evidence="5 6">JCM 183640</strain>
    </source>
</reference>
<dbReference type="AlphaFoldDB" id="A0A8J8CAB5"/>
<evidence type="ECO:0000256" key="3">
    <source>
        <dbReference type="ARBA" id="ARBA00023163"/>
    </source>
</evidence>
<dbReference type="PANTHER" id="PTHR30154:SF34">
    <property type="entry name" value="TRANSCRIPTIONAL REGULATOR AZLB"/>
    <property type="match status" value="1"/>
</dbReference>
<dbReference type="Pfam" id="PF01037">
    <property type="entry name" value="AsnC_trans_reg"/>
    <property type="match status" value="1"/>
</dbReference>
<dbReference type="GO" id="GO:0043565">
    <property type="term" value="F:sequence-specific DNA binding"/>
    <property type="evidence" value="ECO:0007669"/>
    <property type="project" value="InterPro"/>
</dbReference>
<sequence>MDKKDLQILSAISELGTGSPERIQEKTDIPKSTVHYRITKLQEAGVIEDDLYSIDLSSIGLEITLISEVSAEYEEGYHTEVGDELSQIEGVNKVYFMMGDTDFVVISKLADRNMVEELIADFEEIDGVNRTNSQFVITTVKDTTNPIAAYSSEALTSMVSETE</sequence>
<organism evidence="5 6">
    <name type="scientific">Haloarcula limicola</name>
    <dbReference type="NCBI Taxonomy" id="1429915"/>
    <lineage>
        <taxon>Archaea</taxon>
        <taxon>Methanobacteriati</taxon>
        <taxon>Methanobacteriota</taxon>
        <taxon>Stenosarchaea group</taxon>
        <taxon>Halobacteria</taxon>
        <taxon>Halobacteriales</taxon>
        <taxon>Haloarculaceae</taxon>
        <taxon>Haloarcula</taxon>
    </lineage>
</organism>
<dbReference type="InterPro" id="IPR011008">
    <property type="entry name" value="Dimeric_a/b-barrel"/>
</dbReference>
<dbReference type="InterPro" id="IPR019887">
    <property type="entry name" value="Tscrpt_reg_AsnC/Lrp_C"/>
</dbReference>
<dbReference type="InterPro" id="IPR000485">
    <property type="entry name" value="AsnC-type_HTH_dom"/>
</dbReference>
<dbReference type="InterPro" id="IPR011991">
    <property type="entry name" value="ArsR-like_HTH"/>
</dbReference>
<evidence type="ECO:0000313" key="6">
    <source>
        <dbReference type="Proteomes" id="UP000766550"/>
    </source>
</evidence>
<dbReference type="PRINTS" id="PR00033">
    <property type="entry name" value="HTHASNC"/>
</dbReference>
<dbReference type="Proteomes" id="UP000766550">
    <property type="component" value="Unassembled WGS sequence"/>
</dbReference>
<evidence type="ECO:0000256" key="1">
    <source>
        <dbReference type="ARBA" id="ARBA00023015"/>
    </source>
</evidence>
<gene>
    <name evidence="5" type="ORF">KTS45_19100</name>
</gene>
<proteinExistence type="predicted"/>
<dbReference type="InterPro" id="IPR019888">
    <property type="entry name" value="Tscrpt_reg_AsnC-like"/>
</dbReference>
<evidence type="ECO:0000256" key="2">
    <source>
        <dbReference type="ARBA" id="ARBA00023125"/>
    </source>
</evidence>
<keyword evidence="3" id="KW-0804">Transcription</keyword>
<dbReference type="Gene3D" id="3.30.70.920">
    <property type="match status" value="1"/>
</dbReference>
<evidence type="ECO:0000313" key="5">
    <source>
        <dbReference type="EMBL" id="MBV0926320.1"/>
    </source>
</evidence>
<keyword evidence="1" id="KW-0805">Transcription regulation</keyword>
<dbReference type="Pfam" id="PF13412">
    <property type="entry name" value="HTH_24"/>
    <property type="match status" value="1"/>
</dbReference>
<dbReference type="InterPro" id="IPR036390">
    <property type="entry name" value="WH_DNA-bd_sf"/>
</dbReference>
<dbReference type="OrthoDB" id="183514at2157"/>
<comment type="caution">
    <text evidence="5">The sequence shown here is derived from an EMBL/GenBank/DDBJ whole genome shotgun (WGS) entry which is preliminary data.</text>
</comment>
<dbReference type="SUPFAM" id="SSF54909">
    <property type="entry name" value="Dimeric alpha+beta barrel"/>
    <property type="match status" value="1"/>
</dbReference>
<dbReference type="CDD" id="cd00090">
    <property type="entry name" value="HTH_ARSR"/>
    <property type="match status" value="1"/>
</dbReference>
<dbReference type="SUPFAM" id="SSF46785">
    <property type="entry name" value="Winged helix' DNA-binding domain"/>
    <property type="match status" value="1"/>
</dbReference>
<dbReference type="Gene3D" id="1.10.10.10">
    <property type="entry name" value="Winged helix-like DNA-binding domain superfamily/Winged helix DNA-binding domain"/>
    <property type="match status" value="1"/>
</dbReference>
<dbReference type="SMART" id="SM00344">
    <property type="entry name" value="HTH_ASNC"/>
    <property type="match status" value="1"/>
</dbReference>
<feature type="domain" description="HTH asnC-type" evidence="4">
    <location>
        <begin position="1"/>
        <end position="62"/>
    </location>
</feature>
<keyword evidence="6" id="KW-1185">Reference proteome</keyword>
<evidence type="ECO:0000259" key="4">
    <source>
        <dbReference type="PROSITE" id="PS50956"/>
    </source>
</evidence>
<accession>A0A8J8CAB5</accession>
<protein>
    <submittedName>
        <fullName evidence="5">Lrp/AsnC family transcriptional regulator</fullName>
    </submittedName>
</protein>
<name>A0A8J8CAB5_9EURY</name>
<dbReference type="PROSITE" id="PS50956">
    <property type="entry name" value="HTH_ASNC_2"/>
    <property type="match status" value="1"/>
</dbReference>
<dbReference type="EMBL" id="JAHQXF010000004">
    <property type="protein sequence ID" value="MBV0926320.1"/>
    <property type="molecule type" value="Genomic_DNA"/>
</dbReference>